<dbReference type="NCBIfam" id="TIGR02073">
    <property type="entry name" value="PBP_1c"/>
    <property type="match status" value="1"/>
</dbReference>
<comment type="similarity">
    <text evidence="2">In the C-terminal section; belongs to the transpeptidase family.</text>
</comment>
<dbReference type="InterPro" id="IPR001264">
    <property type="entry name" value="Glyco_trans_51"/>
</dbReference>
<dbReference type="GO" id="GO:0006508">
    <property type="term" value="P:proteolysis"/>
    <property type="evidence" value="ECO:0007669"/>
    <property type="project" value="UniProtKB-KW"/>
</dbReference>
<dbReference type="InterPro" id="IPR009647">
    <property type="entry name" value="PBP_C"/>
</dbReference>
<keyword evidence="16" id="KW-1185">Reference proteome</keyword>
<gene>
    <name evidence="15" type="ordered locus">Desal_0714</name>
</gene>
<dbReference type="GO" id="GO:0008658">
    <property type="term" value="F:penicillin binding"/>
    <property type="evidence" value="ECO:0007669"/>
    <property type="project" value="InterPro"/>
</dbReference>
<dbReference type="Gene3D" id="1.10.3810.10">
    <property type="entry name" value="Biosynthetic peptidoglycan transglycosylase-like"/>
    <property type="match status" value="1"/>
</dbReference>
<feature type="domain" description="Glycosyl transferase family 51" evidence="13">
    <location>
        <begin position="57"/>
        <end position="223"/>
    </location>
</feature>
<accession>C6BYI9</accession>
<keyword evidence="9" id="KW-0511">Multifunctional enzyme</keyword>
<evidence type="ECO:0000259" key="13">
    <source>
        <dbReference type="Pfam" id="PF00912"/>
    </source>
</evidence>
<dbReference type="CAZy" id="GT51">
    <property type="family name" value="Glycosyltransferase Family 51"/>
</dbReference>
<dbReference type="InterPro" id="IPR023346">
    <property type="entry name" value="Lysozyme-like_dom_sf"/>
</dbReference>
<dbReference type="Pfam" id="PF06832">
    <property type="entry name" value="BiPBP_C"/>
    <property type="match status" value="1"/>
</dbReference>
<dbReference type="Pfam" id="PF00912">
    <property type="entry name" value="Transgly"/>
    <property type="match status" value="1"/>
</dbReference>
<dbReference type="RefSeq" id="WP_015850599.1">
    <property type="nucleotide sequence ID" value="NC_012881.1"/>
</dbReference>
<evidence type="ECO:0000256" key="1">
    <source>
        <dbReference type="ARBA" id="ARBA00004752"/>
    </source>
</evidence>
<keyword evidence="4" id="KW-0121">Carboxypeptidase</keyword>
<evidence type="ECO:0000313" key="15">
    <source>
        <dbReference type="EMBL" id="ACS78780.1"/>
    </source>
</evidence>
<dbReference type="EMBL" id="CP001649">
    <property type="protein sequence ID" value="ACS78780.1"/>
    <property type="molecule type" value="Genomic_DNA"/>
</dbReference>
<evidence type="ECO:0000256" key="8">
    <source>
        <dbReference type="ARBA" id="ARBA00022801"/>
    </source>
</evidence>
<dbReference type="InterPro" id="IPR012338">
    <property type="entry name" value="Beta-lactam/transpept-like"/>
</dbReference>
<dbReference type="STRING" id="526222.Desal_0714"/>
<dbReference type="SUPFAM" id="SSF53955">
    <property type="entry name" value="Lysozyme-like"/>
    <property type="match status" value="1"/>
</dbReference>
<dbReference type="InterPro" id="IPR001460">
    <property type="entry name" value="PCN-bd_Tpept"/>
</dbReference>
<dbReference type="KEGG" id="dsa:Desal_0714"/>
<organism evidence="15 16">
    <name type="scientific">Maridesulfovibrio salexigens (strain ATCC 14822 / DSM 2638 / NCIMB 8403 / VKM B-1763)</name>
    <name type="common">Desulfovibrio salexigens</name>
    <dbReference type="NCBI Taxonomy" id="526222"/>
    <lineage>
        <taxon>Bacteria</taxon>
        <taxon>Pseudomonadati</taxon>
        <taxon>Thermodesulfobacteriota</taxon>
        <taxon>Desulfovibrionia</taxon>
        <taxon>Desulfovibrionales</taxon>
        <taxon>Desulfovibrionaceae</taxon>
        <taxon>Maridesulfovibrio</taxon>
    </lineage>
</organism>
<evidence type="ECO:0000256" key="11">
    <source>
        <dbReference type="ARBA" id="ARBA00049902"/>
    </source>
</evidence>
<dbReference type="EC" id="2.4.99.28" evidence="10"/>
<evidence type="ECO:0000256" key="4">
    <source>
        <dbReference type="ARBA" id="ARBA00022645"/>
    </source>
</evidence>
<dbReference type="OrthoDB" id="9766909at2"/>
<dbReference type="AlphaFoldDB" id="C6BYI9"/>
<evidence type="ECO:0000256" key="5">
    <source>
        <dbReference type="ARBA" id="ARBA00022670"/>
    </source>
</evidence>
<feature type="domain" description="Penicillin-binding C-terminal" evidence="14">
    <location>
        <begin position="683"/>
        <end position="765"/>
    </location>
</feature>
<name>C6BYI9_MARSD</name>
<dbReference type="Pfam" id="PF00905">
    <property type="entry name" value="Transpeptidase"/>
    <property type="match status" value="1"/>
</dbReference>
<feature type="domain" description="Penicillin-binding protein transpeptidase" evidence="12">
    <location>
        <begin position="302"/>
        <end position="518"/>
    </location>
</feature>
<evidence type="ECO:0000256" key="3">
    <source>
        <dbReference type="ARBA" id="ARBA00007739"/>
    </source>
</evidence>
<dbReference type="GO" id="GO:0009252">
    <property type="term" value="P:peptidoglycan biosynthetic process"/>
    <property type="evidence" value="ECO:0007669"/>
    <property type="project" value="UniProtKB-UniPathway"/>
</dbReference>
<reference evidence="15 16" key="1">
    <citation type="submission" date="2009-06" db="EMBL/GenBank/DDBJ databases">
        <title>Complete sequence of Desulfovibrio salexigens DSM 2638.</title>
        <authorList>
            <consortium name="US DOE Joint Genome Institute"/>
            <person name="Lucas S."/>
            <person name="Copeland A."/>
            <person name="Lapidus A."/>
            <person name="Glavina del Rio T."/>
            <person name="Tice H."/>
            <person name="Bruce D."/>
            <person name="Goodwin L."/>
            <person name="Pitluck S."/>
            <person name="Munk A.C."/>
            <person name="Brettin T."/>
            <person name="Detter J.C."/>
            <person name="Han C."/>
            <person name="Tapia R."/>
            <person name="Larimer F."/>
            <person name="Land M."/>
            <person name="Hauser L."/>
            <person name="Kyrpides N."/>
            <person name="Anderson I."/>
            <person name="Wall J.D."/>
            <person name="Arkin A.P."/>
            <person name="Dehal P."/>
            <person name="Chivian D."/>
            <person name="Giles B."/>
            <person name="Hazen T.C."/>
        </authorList>
    </citation>
    <scope>NUCLEOTIDE SEQUENCE [LARGE SCALE GENOMIC DNA]</scope>
    <source>
        <strain evidence="16">ATCC 14822 / DSM 2638 / NCIMB 8403 / VKM B-1763</strain>
    </source>
</reference>
<evidence type="ECO:0000256" key="2">
    <source>
        <dbReference type="ARBA" id="ARBA00007090"/>
    </source>
</evidence>
<dbReference type="HOGENOM" id="CLU_006354_7_3_7"/>
<dbReference type="InterPro" id="IPR050396">
    <property type="entry name" value="Glycosyltr_51/Transpeptidase"/>
</dbReference>
<evidence type="ECO:0000259" key="12">
    <source>
        <dbReference type="Pfam" id="PF00905"/>
    </source>
</evidence>
<evidence type="ECO:0000313" key="16">
    <source>
        <dbReference type="Proteomes" id="UP000002601"/>
    </source>
</evidence>
<dbReference type="UniPathway" id="UPA00219"/>
<evidence type="ECO:0000256" key="10">
    <source>
        <dbReference type="ARBA" id="ARBA00044770"/>
    </source>
</evidence>
<dbReference type="GO" id="GO:0004180">
    <property type="term" value="F:carboxypeptidase activity"/>
    <property type="evidence" value="ECO:0007669"/>
    <property type="project" value="UniProtKB-KW"/>
</dbReference>
<evidence type="ECO:0000256" key="7">
    <source>
        <dbReference type="ARBA" id="ARBA00022679"/>
    </source>
</evidence>
<keyword evidence="6" id="KW-0328">Glycosyltransferase</keyword>
<dbReference type="PANTHER" id="PTHR32282">
    <property type="entry name" value="BINDING PROTEIN TRANSPEPTIDASE, PUTATIVE-RELATED"/>
    <property type="match status" value="1"/>
</dbReference>
<evidence type="ECO:0000259" key="14">
    <source>
        <dbReference type="Pfam" id="PF06832"/>
    </source>
</evidence>
<dbReference type="GO" id="GO:0008955">
    <property type="term" value="F:peptidoglycan glycosyltransferase activity"/>
    <property type="evidence" value="ECO:0007669"/>
    <property type="project" value="UniProtKB-EC"/>
</dbReference>
<keyword evidence="5" id="KW-0645">Protease</keyword>
<dbReference type="InterPro" id="IPR036950">
    <property type="entry name" value="PBP_transglycosylase"/>
</dbReference>
<protein>
    <recommendedName>
        <fullName evidence="10">peptidoglycan glycosyltransferase</fullName>
        <ecNumber evidence="10">2.4.99.28</ecNumber>
    </recommendedName>
</protein>
<sequence length="768" mass="84767">MRKKILFIFGGVLFFLIASFFALDLLLPFPEHKLYQPVASVVKDRDGKVLRIFLPPDGARRMHADFDKISPALKKTLLASEDQWFEYHPGINPISIVRAAIMNIAAGRVVSGASTIPMQIARMAEPKKRTLWAKSIESFRALQLKLHHSNEELLEIYLNMLPYGGNIVGVGAASHFYFGHGPDTLSLGEAALLTTIPRGPVYYDPLRNPQQAREGRDRVMHQLAAKGVFPEEEITRNMKLPLPDSIKPVPLEAPHFSRMVLERNGRENEVKTTLDSTLQQAAQEMLKTHVARLRSDDIDNAACVIIHIPSREIRALVGSADFFEKGYGGAINLADKKRSPGSTLKPFIYGLAFDQGKLVPNSFVYDIPVDYAGYSPQNYDRIYHGQVTVRQALAKSLNIPAVNTLASTGVAEFIELLKKGGISTLDKSPMEYGLPLALGGCEIKLTELTNLYASLADGGKFKPFTISRNENTVETQILSPQAAWLVLEMLSSVTRPEMNETWMLTRDMPETAWKTGTSFGHRDAWAVGLSGDYAIGVWVGNPDGRPRKGISGAVHGGPLLFDLLRMAAPGGKLPAPPEDSGLSEVEVCAHSRQLPGPFCTKRATIRTLAGKTRLHPCEDCRQIFVDSKSGYRISGECLGRKDIKAKIIRTIPAKLARWRAENNLEVPHLPPLAPDCGLIPSGIAPKIISPASNTPYLLRKDTPMKFQQIALKAEAGPDSGTLYWFLDGRLVNQGKFDEKLFTEINVGRHRISVSDEIGRADAVEFEVR</sequence>
<keyword evidence="7" id="KW-0808">Transferase</keyword>
<dbReference type="eggNOG" id="COG4953">
    <property type="taxonomic scope" value="Bacteria"/>
</dbReference>
<dbReference type="Proteomes" id="UP000002601">
    <property type="component" value="Chromosome"/>
</dbReference>
<evidence type="ECO:0000256" key="6">
    <source>
        <dbReference type="ARBA" id="ARBA00022676"/>
    </source>
</evidence>
<keyword evidence="8" id="KW-0378">Hydrolase</keyword>
<dbReference type="GO" id="GO:0030288">
    <property type="term" value="C:outer membrane-bounded periplasmic space"/>
    <property type="evidence" value="ECO:0007669"/>
    <property type="project" value="TreeGrafter"/>
</dbReference>
<comment type="pathway">
    <text evidence="1">Cell wall biogenesis; peptidoglycan biosynthesis.</text>
</comment>
<dbReference type="SUPFAM" id="SSF56601">
    <property type="entry name" value="beta-lactamase/transpeptidase-like"/>
    <property type="match status" value="1"/>
</dbReference>
<dbReference type="InterPro" id="IPR011815">
    <property type="entry name" value="PBP_1c"/>
</dbReference>
<comment type="similarity">
    <text evidence="3">In the N-terminal section; belongs to the glycosyltransferase 51 family.</text>
</comment>
<dbReference type="Gene3D" id="3.40.710.10">
    <property type="entry name" value="DD-peptidase/beta-lactamase superfamily"/>
    <property type="match status" value="1"/>
</dbReference>
<dbReference type="PANTHER" id="PTHR32282:SF15">
    <property type="entry name" value="PENICILLIN-BINDING PROTEIN 1C"/>
    <property type="match status" value="1"/>
</dbReference>
<comment type="catalytic activity">
    <reaction evidence="11">
        <text>[GlcNAc-(1-&gt;4)-Mur2Ac(oyl-L-Ala-gamma-D-Glu-L-Lys-D-Ala-D-Ala)](n)-di-trans,octa-cis-undecaprenyl diphosphate + beta-D-GlcNAc-(1-&gt;4)-Mur2Ac(oyl-L-Ala-gamma-D-Glu-L-Lys-D-Ala-D-Ala)-di-trans,octa-cis-undecaprenyl diphosphate = [GlcNAc-(1-&gt;4)-Mur2Ac(oyl-L-Ala-gamma-D-Glu-L-Lys-D-Ala-D-Ala)](n+1)-di-trans,octa-cis-undecaprenyl diphosphate + di-trans,octa-cis-undecaprenyl diphosphate + H(+)</text>
        <dbReference type="Rhea" id="RHEA:23708"/>
        <dbReference type="Rhea" id="RHEA-COMP:9602"/>
        <dbReference type="Rhea" id="RHEA-COMP:9603"/>
        <dbReference type="ChEBI" id="CHEBI:15378"/>
        <dbReference type="ChEBI" id="CHEBI:58405"/>
        <dbReference type="ChEBI" id="CHEBI:60033"/>
        <dbReference type="ChEBI" id="CHEBI:78435"/>
        <dbReference type="EC" id="2.4.99.28"/>
    </reaction>
</comment>
<evidence type="ECO:0000256" key="9">
    <source>
        <dbReference type="ARBA" id="ARBA00023268"/>
    </source>
</evidence>
<proteinExistence type="inferred from homology"/>